<feature type="signal peptide" evidence="6">
    <location>
        <begin position="1"/>
        <end position="16"/>
    </location>
</feature>
<evidence type="ECO:0000256" key="6">
    <source>
        <dbReference type="SAM" id="SignalP"/>
    </source>
</evidence>
<dbReference type="InterPro" id="IPR045860">
    <property type="entry name" value="Snake_toxin-like_sf"/>
</dbReference>
<evidence type="ECO:0000259" key="7">
    <source>
        <dbReference type="SMART" id="SM00034"/>
    </source>
</evidence>
<dbReference type="RefSeq" id="XP_022289605.1">
    <property type="nucleotide sequence ID" value="XM_022433897.1"/>
</dbReference>
<dbReference type="InterPro" id="IPR016054">
    <property type="entry name" value="LY6_UPA_recep-like"/>
</dbReference>
<keyword evidence="2" id="KW-1003">Cell membrane</keyword>
<feature type="chain" id="PRO_5034795515" evidence="6">
    <location>
        <begin position="17"/>
        <end position="456"/>
    </location>
</feature>
<gene>
    <name evidence="10" type="primary">LOC111101415</name>
</gene>
<dbReference type="SMART" id="SM00034">
    <property type="entry name" value="CLECT"/>
    <property type="match status" value="1"/>
</dbReference>
<dbReference type="Proteomes" id="UP000694844">
    <property type="component" value="Chromosome 6"/>
</dbReference>
<keyword evidence="4" id="KW-0472">Membrane</keyword>
<evidence type="ECO:0000256" key="3">
    <source>
        <dbReference type="ARBA" id="ARBA00022729"/>
    </source>
</evidence>
<evidence type="ECO:0000256" key="5">
    <source>
        <dbReference type="ARBA" id="ARBA00023180"/>
    </source>
</evidence>
<dbReference type="SUPFAM" id="SSF57302">
    <property type="entry name" value="Snake toxin-like"/>
    <property type="match status" value="1"/>
</dbReference>
<dbReference type="CDD" id="cd00037">
    <property type="entry name" value="CLECT"/>
    <property type="match status" value="1"/>
</dbReference>
<dbReference type="SUPFAM" id="SSF56436">
    <property type="entry name" value="C-type lectin-like"/>
    <property type="match status" value="1"/>
</dbReference>
<evidence type="ECO:0000259" key="8">
    <source>
        <dbReference type="SMART" id="SM00134"/>
    </source>
</evidence>
<dbReference type="InterPro" id="IPR035076">
    <property type="entry name" value="Toxin/TOLIP"/>
</dbReference>
<evidence type="ECO:0000256" key="1">
    <source>
        <dbReference type="ARBA" id="ARBA00004236"/>
    </source>
</evidence>
<evidence type="ECO:0000313" key="9">
    <source>
        <dbReference type="Proteomes" id="UP000694844"/>
    </source>
</evidence>
<dbReference type="AlphaFoldDB" id="A0A8B8AEJ6"/>
<dbReference type="Gene3D" id="2.10.60.10">
    <property type="entry name" value="CD59"/>
    <property type="match status" value="1"/>
</dbReference>
<dbReference type="InterPro" id="IPR016187">
    <property type="entry name" value="CTDL_fold"/>
</dbReference>
<protein>
    <submittedName>
        <fullName evidence="10">Uncharacterized protein LOC111101415 isoform X1</fullName>
    </submittedName>
</protein>
<feature type="domain" description="UPAR/Ly6" evidence="8">
    <location>
        <begin position="59"/>
        <end position="137"/>
    </location>
</feature>
<name>A0A8B8AEJ6_CRAVI</name>
<evidence type="ECO:0000313" key="10">
    <source>
        <dbReference type="RefSeq" id="XP_022289605.1"/>
    </source>
</evidence>
<accession>A0A8B8AEJ6</accession>
<dbReference type="KEGG" id="cvn:111101415"/>
<dbReference type="InterPro" id="IPR001304">
    <property type="entry name" value="C-type_lectin-like"/>
</dbReference>
<organism evidence="9 10">
    <name type="scientific">Crassostrea virginica</name>
    <name type="common">Eastern oyster</name>
    <dbReference type="NCBI Taxonomy" id="6565"/>
    <lineage>
        <taxon>Eukaryota</taxon>
        <taxon>Metazoa</taxon>
        <taxon>Spiralia</taxon>
        <taxon>Lophotrochozoa</taxon>
        <taxon>Mollusca</taxon>
        <taxon>Bivalvia</taxon>
        <taxon>Autobranchia</taxon>
        <taxon>Pteriomorphia</taxon>
        <taxon>Ostreida</taxon>
        <taxon>Ostreoidea</taxon>
        <taxon>Ostreidae</taxon>
        <taxon>Crassostrea</taxon>
    </lineage>
</organism>
<keyword evidence="5" id="KW-0325">Glycoprotein</keyword>
<reference evidence="10" key="1">
    <citation type="submission" date="2025-08" db="UniProtKB">
        <authorList>
            <consortium name="RefSeq"/>
        </authorList>
    </citation>
    <scope>IDENTIFICATION</scope>
    <source>
        <tissue evidence="10">Whole sample</tissue>
    </source>
</reference>
<keyword evidence="3 6" id="KW-0732">Signal</keyword>
<dbReference type="GO" id="GO:0005886">
    <property type="term" value="C:plasma membrane"/>
    <property type="evidence" value="ECO:0007669"/>
    <property type="project" value="UniProtKB-SubCell"/>
</dbReference>
<keyword evidence="9" id="KW-1185">Reference proteome</keyword>
<dbReference type="Pfam" id="PF00087">
    <property type="entry name" value="Toxin_TOLIP"/>
    <property type="match status" value="1"/>
</dbReference>
<comment type="subcellular location">
    <subcellularLocation>
        <location evidence="1">Cell membrane</location>
    </subcellularLocation>
</comment>
<dbReference type="GeneID" id="111101415"/>
<sequence length="456" mass="49896">MSTFSILKFFIQLVLCHVTLSCDDVSEHACRQFAAHYPNMCENSCLSSFCPRFCNRCELRCYSCFDIAYNTECNKTTQCPSVDHNCIMVKSYDNNFRRVYKLGCAVGDVCDNPASDTSCCSSDLCNDHFVPPTKTTSLPSPTTPPLSGVVLVGKRQTTDPTCEEALPSACADIVAADPSVCNNDCLATRCPVACGRCKTCYSCDFVHNIQECNSTAICQQGQVCYALETISTYGDRGYRMGCSSEQLCRQISSIPTNTFGKRFTLVGGCCNESSCNKNFTALSTSLTTTPATTTTTTTTLPTTNAPITHDPNCHCPGGDWSFNFHGNCYFINHQSMLTKSQAEAWCGARCGRLPDVINGADLINLENTVFHHVVKRIGPHNHHRAYPYTMFYMDAVTDGSGRGWVWKTIGQPVSHDMLGGALNAPNGSCAYSHGFFKGLLEASSCEIKREALCVLR</sequence>
<evidence type="ECO:0000256" key="2">
    <source>
        <dbReference type="ARBA" id="ARBA00022475"/>
    </source>
</evidence>
<dbReference type="OrthoDB" id="6182970at2759"/>
<feature type="domain" description="C-type lectin" evidence="7">
    <location>
        <begin position="315"/>
        <end position="454"/>
    </location>
</feature>
<evidence type="ECO:0000256" key="4">
    <source>
        <dbReference type="ARBA" id="ARBA00023136"/>
    </source>
</evidence>
<proteinExistence type="predicted"/>
<dbReference type="SMART" id="SM00134">
    <property type="entry name" value="LU"/>
    <property type="match status" value="1"/>
</dbReference>